<dbReference type="RefSeq" id="XP_007472415.1">
    <property type="nucleotide sequence ID" value="XM_007472353.1"/>
</dbReference>
<dbReference type="Proteomes" id="UP000265300">
    <property type="component" value="Unplaced"/>
</dbReference>
<sequence length="261" mass="27800">MHFDQKAVKFLATFHINGGEHWTHGPLKQKPLVTSHPGPVWGGRPVGGGPPGGPRPRACFPPGLERRPPVVTDLGIPGPTRYRVPDASARESSPLPHFTIGCPHDTAPTAEGGGCRAWQTVWCPSESPFTQNADFNREQLHRLRHPSRVPPAGCRLPGPCPPAFSMSRSPLLASWVGSFCTLGPAAYGAEDCYNSYFPSAMGVVIQGLQRPKCHDTGASCALSSPVDPVNSHGAVQAKLQPIDSPGFTVRPGPCPQQQPGH</sequence>
<evidence type="ECO:0000256" key="1">
    <source>
        <dbReference type="SAM" id="MobiDB-lite"/>
    </source>
</evidence>
<protein>
    <submittedName>
        <fullName evidence="3">LOW QUALITY PROTEIN: uncharacterized protein C9orf173 homolog</fullName>
    </submittedName>
</protein>
<dbReference type="OrthoDB" id="406368at2759"/>
<organism evidence="2 3">
    <name type="scientific">Lipotes vexillifer</name>
    <name type="common">Yangtze river dolphin</name>
    <dbReference type="NCBI Taxonomy" id="118797"/>
    <lineage>
        <taxon>Eukaryota</taxon>
        <taxon>Metazoa</taxon>
        <taxon>Chordata</taxon>
        <taxon>Craniata</taxon>
        <taxon>Vertebrata</taxon>
        <taxon>Euteleostomi</taxon>
        <taxon>Mammalia</taxon>
        <taxon>Eutheria</taxon>
        <taxon>Laurasiatheria</taxon>
        <taxon>Artiodactyla</taxon>
        <taxon>Whippomorpha</taxon>
        <taxon>Cetacea</taxon>
        <taxon>Odontoceti</taxon>
        <taxon>Lipotidae</taxon>
        <taxon>Lipotes</taxon>
    </lineage>
</organism>
<gene>
    <name evidence="3" type="primary">LOC103075652</name>
</gene>
<dbReference type="CTD" id="441476"/>
<dbReference type="GeneID" id="103075652"/>
<feature type="region of interest" description="Disordered" evidence="1">
    <location>
        <begin position="240"/>
        <end position="261"/>
    </location>
</feature>
<keyword evidence="2" id="KW-1185">Reference proteome</keyword>
<proteinExistence type="predicted"/>
<evidence type="ECO:0000313" key="2">
    <source>
        <dbReference type="Proteomes" id="UP000265300"/>
    </source>
</evidence>
<dbReference type="STRING" id="118797.A0A340YLQ3"/>
<dbReference type="KEGG" id="lve:103075652"/>
<name>A0A340YLQ3_LIPVE</name>
<dbReference type="InParanoid" id="A0A340YLQ3"/>
<reference evidence="3" key="1">
    <citation type="submission" date="2025-08" db="UniProtKB">
        <authorList>
            <consortium name="RefSeq"/>
        </authorList>
    </citation>
    <scope>IDENTIFICATION</scope>
</reference>
<feature type="compositionally biased region" description="Pro residues" evidence="1">
    <location>
        <begin position="252"/>
        <end position="261"/>
    </location>
</feature>
<evidence type="ECO:0000313" key="3">
    <source>
        <dbReference type="RefSeq" id="XP_007472415.1"/>
    </source>
</evidence>
<dbReference type="FunCoup" id="A0A340YLQ3">
    <property type="interactions" value="12"/>
</dbReference>
<dbReference type="AlphaFoldDB" id="A0A340YLQ3"/>
<accession>A0A340YLQ3</accession>